<proteinExistence type="predicted"/>
<protein>
    <submittedName>
        <fullName evidence="1">Uncharacterized protein</fullName>
    </submittedName>
</protein>
<accession>A0A0F9R947</accession>
<evidence type="ECO:0000313" key="1">
    <source>
        <dbReference type="EMBL" id="KKN21731.1"/>
    </source>
</evidence>
<reference evidence="1" key="1">
    <citation type="journal article" date="2015" name="Nature">
        <title>Complex archaea that bridge the gap between prokaryotes and eukaryotes.</title>
        <authorList>
            <person name="Spang A."/>
            <person name="Saw J.H."/>
            <person name="Jorgensen S.L."/>
            <person name="Zaremba-Niedzwiedzka K."/>
            <person name="Martijn J."/>
            <person name="Lind A.E."/>
            <person name="van Eijk R."/>
            <person name="Schleper C."/>
            <person name="Guy L."/>
            <person name="Ettema T.J."/>
        </authorList>
    </citation>
    <scope>NUCLEOTIDE SEQUENCE</scope>
</reference>
<feature type="non-terminal residue" evidence="1">
    <location>
        <position position="1"/>
    </location>
</feature>
<organism evidence="1">
    <name type="scientific">marine sediment metagenome</name>
    <dbReference type="NCBI Taxonomy" id="412755"/>
    <lineage>
        <taxon>unclassified sequences</taxon>
        <taxon>metagenomes</taxon>
        <taxon>ecological metagenomes</taxon>
    </lineage>
</organism>
<sequence length="87" mass="10212">FINTYSDKTDGLDIPIKLNIDLLSKKEKDLIQKIETITKKILELERNGSDISKKQDVLDLLVYELYGTDEEEQEHIEKYIENTKKLL</sequence>
<gene>
    <name evidence="1" type="ORF">LCGC14_0922320</name>
</gene>
<dbReference type="AlphaFoldDB" id="A0A0F9R947"/>
<name>A0A0F9R947_9ZZZZ</name>
<comment type="caution">
    <text evidence="1">The sequence shown here is derived from an EMBL/GenBank/DDBJ whole genome shotgun (WGS) entry which is preliminary data.</text>
</comment>
<dbReference type="EMBL" id="LAZR01003124">
    <property type="protein sequence ID" value="KKN21731.1"/>
    <property type="molecule type" value="Genomic_DNA"/>
</dbReference>